<proteinExistence type="inferred from homology"/>
<dbReference type="GO" id="GO:0008273">
    <property type="term" value="F:calcium, potassium:sodium antiporter activity"/>
    <property type="evidence" value="ECO:0007669"/>
    <property type="project" value="TreeGrafter"/>
</dbReference>
<keyword evidence="10" id="KW-0732">Signal</keyword>
<feature type="transmembrane region" description="Helical" evidence="9">
    <location>
        <begin position="424"/>
        <end position="445"/>
    </location>
</feature>
<feature type="transmembrane region" description="Helical" evidence="9">
    <location>
        <begin position="394"/>
        <end position="417"/>
    </location>
</feature>
<dbReference type="InterPro" id="IPR044880">
    <property type="entry name" value="NCX_ion-bd_dom_sf"/>
</dbReference>
<keyword evidence="13" id="KW-1185">Reference proteome</keyword>
<dbReference type="InterPro" id="IPR004837">
    <property type="entry name" value="NaCa_Exmemb"/>
</dbReference>
<feature type="domain" description="Sodium/calcium exchanger membrane region" evidence="11">
    <location>
        <begin position="65"/>
        <end position="171"/>
    </location>
</feature>
<evidence type="ECO:0000256" key="7">
    <source>
        <dbReference type="ARBA" id="ARBA00023136"/>
    </source>
</evidence>
<accession>A0A671QRL9</accession>
<dbReference type="Pfam" id="PF01699">
    <property type="entry name" value="Na_Ca_ex"/>
    <property type="match status" value="2"/>
</dbReference>
<protein>
    <submittedName>
        <fullName evidence="12">Sodium/potassium/calcium exchanger 4-like</fullName>
    </submittedName>
</protein>
<dbReference type="GO" id="GO:0006874">
    <property type="term" value="P:intracellular calcium ion homeostasis"/>
    <property type="evidence" value="ECO:0007669"/>
    <property type="project" value="TreeGrafter"/>
</dbReference>
<dbReference type="PANTHER" id="PTHR10846">
    <property type="entry name" value="SODIUM/POTASSIUM/CALCIUM EXCHANGER"/>
    <property type="match status" value="1"/>
</dbReference>
<evidence type="ECO:0000313" key="13">
    <source>
        <dbReference type="Proteomes" id="UP000472260"/>
    </source>
</evidence>
<dbReference type="FunFam" id="1.20.1420.30:FF:000005">
    <property type="entry name" value="sodium/potassium/calcium exchanger 3 isoform X1"/>
    <property type="match status" value="1"/>
</dbReference>
<keyword evidence="4" id="KW-0109">Calcium transport</keyword>
<gene>
    <name evidence="12" type="primary">LOC107662654</name>
</gene>
<dbReference type="Gene3D" id="1.20.1420.30">
    <property type="entry name" value="NCX, central ion-binding region"/>
    <property type="match status" value="2"/>
</dbReference>
<feature type="transmembrane region" description="Helical" evidence="9">
    <location>
        <begin position="465"/>
        <end position="485"/>
    </location>
</feature>
<keyword evidence="4" id="KW-0406">Ion transport</keyword>
<feature type="chain" id="PRO_5025585485" evidence="10">
    <location>
        <begin position="24"/>
        <end position="529"/>
    </location>
</feature>
<dbReference type="GO" id="GO:0005886">
    <property type="term" value="C:plasma membrane"/>
    <property type="evidence" value="ECO:0007669"/>
    <property type="project" value="TreeGrafter"/>
</dbReference>
<sequence>MLIYIVSFISVVLTLFDLQGCLGHKHLEAVLSSFSCVMGGATIHEFPEDIFTNSHRAQGAVLLHIFGALYMFLALAIVCDDYFVTTLEKICEKLHMSEDVAGATFMAAGSSAPELFASIIGVFITHGDVGVGTIVGSAVFNILCIIGVCGIFAGQVRNSIYLLFKLFFFFFFRFNTSIQNYFSGKEDKGVANGNPVMCEMEHVKPSKEYTRGSVVMVDEMINSSPPHYRFPEAGLRVMITNHFGPKTRLRMASRLIINEQQQLGKTANGVDAVLVADKKADTMENGNVVEDKLTEEPESEMSSPFILPGEEVSLSHTLTLWLFNLWGAMDKVKFFISWPILVLLYFTIPNCAKPRWERCFMLSFFLSTLWIAIFSYIMVWMVTIVGYTLGIPDVIMGITFLAAGTSVPDCIASLIVARQGLGDMAVSNTIGSNVFDILVGLGVPWGIQTMAVNYGSVIKINSKGLIYSVVLLLGSVALTVLGIHVNKWRLDFKLGVYVLILYAIFLCFSILIEYNVFTFVNLPMCQEGV</sequence>
<dbReference type="FunFam" id="1.20.1420.30:FF:000037">
    <property type="entry name" value="Predicted protein"/>
    <property type="match status" value="1"/>
</dbReference>
<feature type="transmembrane region" description="Helical" evidence="9">
    <location>
        <begin position="130"/>
        <end position="153"/>
    </location>
</feature>
<evidence type="ECO:0000256" key="8">
    <source>
        <dbReference type="ARBA" id="ARBA00033627"/>
    </source>
</evidence>
<feature type="transmembrane region" description="Helical" evidence="9">
    <location>
        <begin position="61"/>
        <end position="79"/>
    </location>
</feature>
<evidence type="ECO:0000256" key="2">
    <source>
        <dbReference type="ARBA" id="ARBA00005364"/>
    </source>
</evidence>
<feature type="signal peptide" evidence="10">
    <location>
        <begin position="1"/>
        <end position="23"/>
    </location>
</feature>
<reference evidence="12" key="2">
    <citation type="submission" date="2025-09" db="UniProtKB">
        <authorList>
            <consortium name="Ensembl"/>
        </authorList>
    </citation>
    <scope>IDENTIFICATION</scope>
</reference>
<evidence type="ECO:0000256" key="4">
    <source>
        <dbReference type="ARBA" id="ARBA00022568"/>
    </source>
</evidence>
<evidence type="ECO:0000313" key="12">
    <source>
        <dbReference type="Ensembl" id="ENSSANP00000071861.1"/>
    </source>
</evidence>
<comment type="similarity">
    <text evidence="2">Belongs to the Ca(2+):cation antiporter (CaCA) (TC 2.A.19) family. SLC24A subfamily.</text>
</comment>
<dbReference type="PANTHER" id="PTHR10846:SF21">
    <property type="entry name" value="SODIUM_POTASSIUM_CALCIUM EXCHANGER 4"/>
    <property type="match status" value="1"/>
</dbReference>
<keyword evidence="4" id="KW-0106">Calcium</keyword>
<keyword evidence="7 9" id="KW-0472">Membrane</keyword>
<evidence type="ECO:0000259" key="11">
    <source>
        <dbReference type="Pfam" id="PF01699"/>
    </source>
</evidence>
<comment type="catalytic activity">
    <reaction evidence="8">
        <text>Ca(2+)(out) + K(+)(out) + 4 Na(+)(in) = Ca(2+)(in) + K(+)(in) + 4 Na(+)(out)</text>
        <dbReference type="Rhea" id="RHEA:69967"/>
        <dbReference type="ChEBI" id="CHEBI:29101"/>
        <dbReference type="ChEBI" id="CHEBI:29103"/>
        <dbReference type="ChEBI" id="CHEBI:29108"/>
    </reaction>
</comment>
<feature type="transmembrane region" description="Helical" evidence="9">
    <location>
        <begin position="100"/>
        <end position="124"/>
    </location>
</feature>
<keyword evidence="3" id="KW-0050">Antiport</keyword>
<feature type="domain" description="Sodium/calcium exchanger membrane region" evidence="11">
    <location>
        <begin position="362"/>
        <end position="510"/>
    </location>
</feature>
<reference evidence="12" key="1">
    <citation type="submission" date="2025-08" db="UniProtKB">
        <authorList>
            <consortium name="Ensembl"/>
        </authorList>
    </citation>
    <scope>IDENTIFICATION</scope>
</reference>
<evidence type="ECO:0000256" key="5">
    <source>
        <dbReference type="ARBA" id="ARBA00022692"/>
    </source>
</evidence>
<evidence type="ECO:0000256" key="1">
    <source>
        <dbReference type="ARBA" id="ARBA00004141"/>
    </source>
</evidence>
<keyword evidence="5 9" id="KW-0812">Transmembrane</keyword>
<dbReference type="GO" id="GO:0005262">
    <property type="term" value="F:calcium channel activity"/>
    <property type="evidence" value="ECO:0007669"/>
    <property type="project" value="TreeGrafter"/>
</dbReference>
<feature type="transmembrane region" description="Helical" evidence="9">
    <location>
        <begin position="494"/>
        <end position="512"/>
    </location>
</feature>
<evidence type="ECO:0000256" key="3">
    <source>
        <dbReference type="ARBA" id="ARBA00022449"/>
    </source>
</evidence>
<dbReference type="InterPro" id="IPR004481">
    <property type="entry name" value="K/Na/Ca-exchanger"/>
</dbReference>
<organism evidence="12 13">
    <name type="scientific">Sinocyclocheilus anshuiensis</name>
    <dbReference type="NCBI Taxonomy" id="1608454"/>
    <lineage>
        <taxon>Eukaryota</taxon>
        <taxon>Metazoa</taxon>
        <taxon>Chordata</taxon>
        <taxon>Craniata</taxon>
        <taxon>Vertebrata</taxon>
        <taxon>Euteleostomi</taxon>
        <taxon>Actinopterygii</taxon>
        <taxon>Neopterygii</taxon>
        <taxon>Teleostei</taxon>
        <taxon>Ostariophysi</taxon>
        <taxon>Cypriniformes</taxon>
        <taxon>Cyprinidae</taxon>
        <taxon>Cyprininae</taxon>
        <taxon>Sinocyclocheilus</taxon>
    </lineage>
</organism>
<feature type="transmembrane region" description="Helical" evidence="9">
    <location>
        <begin position="160"/>
        <end position="178"/>
    </location>
</feature>
<evidence type="ECO:0000256" key="9">
    <source>
        <dbReference type="SAM" id="Phobius"/>
    </source>
</evidence>
<comment type="subcellular location">
    <subcellularLocation>
        <location evidence="1">Membrane</location>
        <topology evidence="1">Multi-pass membrane protein</topology>
    </subcellularLocation>
</comment>
<name>A0A671QRL9_9TELE</name>
<feature type="transmembrane region" description="Helical" evidence="9">
    <location>
        <begin position="332"/>
        <end position="348"/>
    </location>
</feature>
<feature type="transmembrane region" description="Helical" evidence="9">
    <location>
        <begin position="360"/>
        <end position="382"/>
    </location>
</feature>
<keyword evidence="6 9" id="KW-1133">Transmembrane helix</keyword>
<evidence type="ECO:0000256" key="6">
    <source>
        <dbReference type="ARBA" id="ARBA00022989"/>
    </source>
</evidence>
<dbReference type="Proteomes" id="UP000472260">
    <property type="component" value="Unassembled WGS sequence"/>
</dbReference>
<dbReference type="Ensembl" id="ENSSANT00000076397.1">
    <property type="protein sequence ID" value="ENSSANP00000071861.1"/>
    <property type="gene ID" value="ENSSANG00000035780.1"/>
</dbReference>
<keyword evidence="4" id="KW-0813">Transport</keyword>
<evidence type="ECO:0000256" key="10">
    <source>
        <dbReference type="SAM" id="SignalP"/>
    </source>
</evidence>
<dbReference type="AlphaFoldDB" id="A0A671QRL9"/>